<evidence type="ECO:0000313" key="2">
    <source>
        <dbReference type="RefSeq" id="XP_075095357.1"/>
    </source>
</evidence>
<protein>
    <submittedName>
        <fullName evidence="2">Uncharacterized protein LOC142173630</fullName>
    </submittedName>
</protein>
<reference evidence="2" key="2">
    <citation type="submission" date="2025-08" db="UniProtKB">
        <authorList>
            <consortium name="RefSeq"/>
        </authorList>
    </citation>
    <scope>IDENTIFICATION</scope>
    <source>
        <tissue evidence="2">Leaf</tissue>
    </source>
</reference>
<organism evidence="1 2">
    <name type="scientific">Nicotiana tabacum</name>
    <name type="common">Common tobacco</name>
    <dbReference type="NCBI Taxonomy" id="4097"/>
    <lineage>
        <taxon>Eukaryota</taxon>
        <taxon>Viridiplantae</taxon>
        <taxon>Streptophyta</taxon>
        <taxon>Embryophyta</taxon>
        <taxon>Tracheophyta</taxon>
        <taxon>Spermatophyta</taxon>
        <taxon>Magnoliopsida</taxon>
        <taxon>eudicotyledons</taxon>
        <taxon>Gunneridae</taxon>
        <taxon>Pentapetalae</taxon>
        <taxon>asterids</taxon>
        <taxon>lamiids</taxon>
        <taxon>Solanales</taxon>
        <taxon>Solanaceae</taxon>
        <taxon>Nicotianoideae</taxon>
        <taxon>Nicotianeae</taxon>
        <taxon>Nicotiana</taxon>
    </lineage>
</organism>
<proteinExistence type="predicted"/>
<evidence type="ECO:0000313" key="1">
    <source>
        <dbReference type="Proteomes" id="UP000790787"/>
    </source>
</evidence>
<sequence length="105" mass="12547">MDALRQHIQGEVPWYMLFADDIVLINEMHGGVNERLDVWRQTLESKVFKLIKTETEYLECKFNNVTQETNMEVKLETQVIPKIECWPVKNTHVRKIKVAEMRMLR</sequence>
<reference evidence="1" key="1">
    <citation type="journal article" date="2014" name="Nat. Commun.">
        <title>The tobacco genome sequence and its comparison with those of tomato and potato.</title>
        <authorList>
            <person name="Sierro N."/>
            <person name="Battey J.N."/>
            <person name="Ouadi S."/>
            <person name="Bakaher N."/>
            <person name="Bovet L."/>
            <person name="Willig A."/>
            <person name="Goepfert S."/>
            <person name="Peitsch M.C."/>
            <person name="Ivanov N.V."/>
        </authorList>
    </citation>
    <scope>NUCLEOTIDE SEQUENCE [LARGE SCALE GENOMIC DNA]</scope>
</reference>
<keyword evidence="1" id="KW-1185">Reference proteome</keyword>
<accession>A0AC58TDS5</accession>
<name>A0AC58TDS5_TOBAC</name>
<dbReference type="Proteomes" id="UP000790787">
    <property type="component" value="Chromosome 19"/>
</dbReference>
<gene>
    <name evidence="2" type="primary">LOC142173630</name>
</gene>
<dbReference type="RefSeq" id="XP_075095357.1">
    <property type="nucleotide sequence ID" value="XM_075239256.1"/>
</dbReference>